<dbReference type="InterPro" id="IPR023213">
    <property type="entry name" value="CAT-like_dom_sf"/>
</dbReference>
<dbReference type="Proteomes" id="UP000292957">
    <property type="component" value="Unassembled WGS sequence"/>
</dbReference>
<dbReference type="Gene3D" id="3.30.559.10">
    <property type="entry name" value="Chloramphenicol acetyltransferase-like domain"/>
    <property type="match status" value="1"/>
</dbReference>
<gene>
    <name evidence="1" type="ORF">BD311DRAFT_805948</name>
</gene>
<protein>
    <submittedName>
        <fullName evidence="1">Uncharacterized protein</fullName>
    </submittedName>
</protein>
<sequence length="333" mass="37419">MVMKFLRTWSQYFTEHLAPVVETIPEYDLPLHIDMPSNRERVAYMRSKLTPILFHTFPLENIPYSIFSPFPVNRVDVYLTGQQVLVLYQRLSLLFRDFLASRALSSEDFKEVVKLSRQDVLSAFIVTAISVSRGEPITQVTNVVNCRGFNPAIVPEDAAGNALLYALTDIVQSPGLDRESLGGTIISYAHAIRLSLQAAREPQYVHDFLALAGQEWLAAARANRGHYIAETPGHVVINSYYRIDWASVHFGSPGKVCWQHPDHIMTDNYIMMFPSNPTRGNHGVWRTDDGACEMTFNVKKGMEEKLEVALALLWDVVVGSPSGPAFKTSQVAF</sequence>
<accession>A0A4Q9MR12</accession>
<proteinExistence type="predicted"/>
<reference evidence="1" key="1">
    <citation type="submission" date="2019-01" db="EMBL/GenBank/DDBJ databases">
        <title>Draft genome sequences of three monokaryotic isolates of the white-rot basidiomycete fungus Dichomitus squalens.</title>
        <authorList>
            <consortium name="DOE Joint Genome Institute"/>
            <person name="Lopez S.C."/>
            <person name="Andreopoulos B."/>
            <person name="Pangilinan J."/>
            <person name="Lipzen A."/>
            <person name="Riley R."/>
            <person name="Ahrendt S."/>
            <person name="Ng V."/>
            <person name="Barry K."/>
            <person name="Daum C."/>
            <person name="Grigoriev I.V."/>
            <person name="Hilden K.S."/>
            <person name="Makela M.R."/>
            <person name="de Vries R.P."/>
        </authorList>
    </citation>
    <scope>NUCLEOTIDE SEQUENCE [LARGE SCALE GENOMIC DNA]</scope>
    <source>
        <strain evidence="1">OM18370.1</strain>
    </source>
</reference>
<evidence type="ECO:0000313" key="1">
    <source>
        <dbReference type="EMBL" id="TBU29637.1"/>
    </source>
</evidence>
<dbReference type="OrthoDB" id="1862401at2759"/>
<dbReference type="AlphaFoldDB" id="A0A4Q9MR12"/>
<name>A0A4Q9MR12_9APHY</name>
<dbReference type="EMBL" id="ML143411">
    <property type="protein sequence ID" value="TBU29637.1"/>
    <property type="molecule type" value="Genomic_DNA"/>
</dbReference>
<organism evidence="1">
    <name type="scientific">Dichomitus squalens</name>
    <dbReference type="NCBI Taxonomy" id="114155"/>
    <lineage>
        <taxon>Eukaryota</taxon>
        <taxon>Fungi</taxon>
        <taxon>Dikarya</taxon>
        <taxon>Basidiomycota</taxon>
        <taxon>Agaricomycotina</taxon>
        <taxon>Agaricomycetes</taxon>
        <taxon>Polyporales</taxon>
        <taxon>Polyporaceae</taxon>
        <taxon>Dichomitus</taxon>
    </lineage>
</organism>